<sequence length="128" mass="13962">MSLYPYSYAILRAVPRVERGEFVNVGVIIYCQQLDFLRAAAAIDPDRIRALDHGADIATIERAVDAVLAACEQSTGSNRENSGLVTRFGMLTAPRSTVVQPSPVHVGLTSDPQATLEQLIDRLVRAPR</sequence>
<dbReference type="InterPro" id="IPR021398">
    <property type="entry name" value="DUF3037"/>
</dbReference>
<evidence type="ECO:0000313" key="2">
    <source>
        <dbReference type="Proteomes" id="UP000199103"/>
    </source>
</evidence>
<dbReference type="RefSeq" id="WP_091532959.1">
    <property type="nucleotide sequence ID" value="NZ_LT629772.1"/>
</dbReference>
<dbReference type="EMBL" id="LT629772">
    <property type="protein sequence ID" value="SDT18617.1"/>
    <property type="molecule type" value="Genomic_DNA"/>
</dbReference>
<dbReference type="Pfam" id="PF11236">
    <property type="entry name" value="DUF3037"/>
    <property type="match status" value="1"/>
</dbReference>
<keyword evidence="2" id="KW-1185">Reference proteome</keyword>
<organism evidence="1 2">
    <name type="scientific">Microlunatus soli</name>
    <dbReference type="NCBI Taxonomy" id="630515"/>
    <lineage>
        <taxon>Bacteria</taxon>
        <taxon>Bacillati</taxon>
        <taxon>Actinomycetota</taxon>
        <taxon>Actinomycetes</taxon>
        <taxon>Propionibacteriales</taxon>
        <taxon>Propionibacteriaceae</taxon>
        <taxon>Microlunatus</taxon>
    </lineage>
</organism>
<proteinExistence type="predicted"/>
<reference evidence="1 2" key="1">
    <citation type="submission" date="2016-10" db="EMBL/GenBank/DDBJ databases">
        <authorList>
            <person name="de Groot N.N."/>
        </authorList>
    </citation>
    <scope>NUCLEOTIDE SEQUENCE [LARGE SCALE GENOMIC DNA]</scope>
    <source>
        <strain evidence="1 2">DSM 21800</strain>
    </source>
</reference>
<protein>
    <recommendedName>
        <fullName evidence="3">DUF3037 domain-containing protein</fullName>
    </recommendedName>
</protein>
<accession>A0A1H1YB15</accession>
<dbReference type="OrthoDB" id="9803207at2"/>
<evidence type="ECO:0008006" key="3">
    <source>
        <dbReference type="Google" id="ProtNLM"/>
    </source>
</evidence>
<evidence type="ECO:0000313" key="1">
    <source>
        <dbReference type="EMBL" id="SDT18617.1"/>
    </source>
</evidence>
<dbReference type="AlphaFoldDB" id="A0A1H1YB15"/>
<dbReference type="STRING" id="630515.SAMN04489812_4487"/>
<dbReference type="Proteomes" id="UP000199103">
    <property type="component" value="Chromosome I"/>
</dbReference>
<name>A0A1H1YB15_9ACTN</name>
<gene>
    <name evidence="1" type="ORF">SAMN04489812_4487</name>
</gene>